<keyword evidence="3" id="KW-0589">Pheromone response</keyword>
<keyword evidence="5 10" id="KW-1133">Transmembrane helix</keyword>
<dbReference type="GO" id="GO:0004932">
    <property type="term" value="F:mating-type factor pheromone receptor activity"/>
    <property type="evidence" value="ECO:0007669"/>
    <property type="project" value="InterPro"/>
</dbReference>
<evidence type="ECO:0000256" key="1">
    <source>
        <dbReference type="ARBA" id="ARBA00004141"/>
    </source>
</evidence>
<keyword evidence="7 10" id="KW-0472">Membrane</keyword>
<feature type="transmembrane region" description="Helical" evidence="10">
    <location>
        <begin position="152"/>
        <end position="185"/>
    </location>
</feature>
<keyword evidence="8" id="KW-0675">Receptor</keyword>
<keyword evidence="9" id="KW-0807">Transducer</keyword>
<proteinExistence type="inferred from homology"/>
<feature type="transmembrane region" description="Helical" evidence="10">
    <location>
        <begin position="6"/>
        <end position="25"/>
    </location>
</feature>
<comment type="subcellular location">
    <subcellularLocation>
        <location evidence="1">Membrane</location>
        <topology evidence="1">Multi-pass membrane protein</topology>
    </subcellularLocation>
</comment>
<keyword evidence="6" id="KW-0297">G-protein coupled receptor</keyword>
<evidence type="ECO:0000256" key="6">
    <source>
        <dbReference type="ARBA" id="ARBA00023040"/>
    </source>
</evidence>
<dbReference type="PANTHER" id="PTHR28097">
    <property type="entry name" value="PHEROMONE A FACTOR RECEPTOR"/>
    <property type="match status" value="1"/>
</dbReference>
<dbReference type="AlphaFoldDB" id="A0A8H5AQE4"/>
<evidence type="ECO:0000256" key="9">
    <source>
        <dbReference type="ARBA" id="ARBA00023224"/>
    </source>
</evidence>
<reference evidence="11 12" key="1">
    <citation type="journal article" date="2020" name="ISME J.">
        <title>Uncovering the hidden diversity of litter-decomposition mechanisms in mushroom-forming fungi.</title>
        <authorList>
            <person name="Floudas D."/>
            <person name="Bentzer J."/>
            <person name="Ahren D."/>
            <person name="Johansson T."/>
            <person name="Persson P."/>
            <person name="Tunlid A."/>
        </authorList>
    </citation>
    <scope>NUCLEOTIDE SEQUENCE [LARGE SCALE GENOMIC DNA]</scope>
    <source>
        <strain evidence="11 12">CBS 101986</strain>
    </source>
</reference>
<organism evidence="11 12">
    <name type="scientific">Psilocybe cf. subviscida</name>
    <dbReference type="NCBI Taxonomy" id="2480587"/>
    <lineage>
        <taxon>Eukaryota</taxon>
        <taxon>Fungi</taxon>
        <taxon>Dikarya</taxon>
        <taxon>Basidiomycota</taxon>
        <taxon>Agaricomycotina</taxon>
        <taxon>Agaricomycetes</taxon>
        <taxon>Agaricomycetidae</taxon>
        <taxon>Agaricales</taxon>
        <taxon>Agaricineae</taxon>
        <taxon>Strophariaceae</taxon>
        <taxon>Psilocybe</taxon>
    </lineage>
</organism>
<dbReference type="CDD" id="cd14966">
    <property type="entry name" value="7tmD_STE3"/>
    <property type="match status" value="1"/>
</dbReference>
<evidence type="ECO:0000256" key="5">
    <source>
        <dbReference type="ARBA" id="ARBA00022989"/>
    </source>
</evidence>
<evidence type="ECO:0000313" key="12">
    <source>
        <dbReference type="Proteomes" id="UP000567179"/>
    </source>
</evidence>
<evidence type="ECO:0000256" key="2">
    <source>
        <dbReference type="ARBA" id="ARBA00011085"/>
    </source>
</evidence>
<dbReference type="PANTHER" id="PTHR28097:SF1">
    <property type="entry name" value="PHEROMONE A FACTOR RECEPTOR"/>
    <property type="match status" value="1"/>
</dbReference>
<dbReference type="Pfam" id="PF02076">
    <property type="entry name" value="STE3"/>
    <property type="match status" value="1"/>
</dbReference>
<feature type="transmembrane region" description="Helical" evidence="10">
    <location>
        <begin position="32"/>
        <end position="54"/>
    </location>
</feature>
<dbReference type="OrthoDB" id="2874149at2759"/>
<sequence length="379" mass="42473">MAGAHSELAPIAFLSALSVLLPLPWHWRNGNVATLSIIAWLFVINIVYGVNAAVWANDVITRVPVWCDITTKLIIGSTTALPAAGLCVCIRLYKACAARGKPVSTNLRNVRIWEFVACYGIPCLFMALHYIVQGHRFDIIETLGCRPALYFSVPAIILVLAPPIVISFIALIYGVLALIQIYIHYQSFLSSRKDVDSDGNLSLPQYVRLMVMALTQILWVTTVSTFCFALNLKLNSLMVYDSWADVHWQFSAVWSVPLMLIQPNQYQFLYVAWYIVPVSTLIFVALFSFGEDAVEEYRRCFKWIYERGRLHWVGGRLAKLLPKRFRARRTSALPPIEFKKPLSTTLGTYSVNFSSSFSAKASVGSFKSSTDLEKGPIAA</sequence>
<dbReference type="InterPro" id="IPR001499">
    <property type="entry name" value="GPCR_STE3"/>
</dbReference>
<feature type="transmembrane region" description="Helical" evidence="10">
    <location>
        <begin position="268"/>
        <end position="289"/>
    </location>
</feature>
<dbReference type="EMBL" id="JAACJJ010000060">
    <property type="protein sequence ID" value="KAF5309260.1"/>
    <property type="molecule type" value="Genomic_DNA"/>
</dbReference>
<evidence type="ECO:0000313" key="11">
    <source>
        <dbReference type="EMBL" id="KAF5309260.1"/>
    </source>
</evidence>
<feature type="transmembrane region" description="Helical" evidence="10">
    <location>
        <begin position="113"/>
        <end position="132"/>
    </location>
</feature>
<dbReference type="Proteomes" id="UP000567179">
    <property type="component" value="Unassembled WGS sequence"/>
</dbReference>
<dbReference type="GO" id="GO:0000750">
    <property type="term" value="P:pheromone-dependent signal transduction involved in conjugation with cellular fusion"/>
    <property type="evidence" value="ECO:0007669"/>
    <property type="project" value="TreeGrafter"/>
</dbReference>
<comment type="caution">
    <text evidence="11">The sequence shown here is derived from an EMBL/GenBank/DDBJ whole genome shotgun (WGS) entry which is preliminary data.</text>
</comment>
<evidence type="ECO:0000256" key="4">
    <source>
        <dbReference type="ARBA" id="ARBA00022692"/>
    </source>
</evidence>
<gene>
    <name evidence="11" type="ORF">D9619_012750</name>
</gene>
<dbReference type="PRINTS" id="PR00899">
    <property type="entry name" value="GPCRSTE3"/>
</dbReference>
<evidence type="ECO:0000256" key="10">
    <source>
        <dbReference type="SAM" id="Phobius"/>
    </source>
</evidence>
<evidence type="ECO:0000256" key="7">
    <source>
        <dbReference type="ARBA" id="ARBA00023136"/>
    </source>
</evidence>
<keyword evidence="4 10" id="KW-0812">Transmembrane</keyword>
<keyword evidence="12" id="KW-1185">Reference proteome</keyword>
<protein>
    <submittedName>
        <fullName evidence="11">Uncharacterized protein</fullName>
    </submittedName>
</protein>
<evidence type="ECO:0000256" key="8">
    <source>
        <dbReference type="ARBA" id="ARBA00023170"/>
    </source>
</evidence>
<dbReference type="GO" id="GO:0005886">
    <property type="term" value="C:plasma membrane"/>
    <property type="evidence" value="ECO:0007669"/>
    <property type="project" value="TreeGrafter"/>
</dbReference>
<evidence type="ECO:0000256" key="3">
    <source>
        <dbReference type="ARBA" id="ARBA00022507"/>
    </source>
</evidence>
<feature type="transmembrane region" description="Helical" evidence="10">
    <location>
        <begin position="206"/>
        <end position="232"/>
    </location>
</feature>
<feature type="transmembrane region" description="Helical" evidence="10">
    <location>
        <begin position="74"/>
        <end position="93"/>
    </location>
</feature>
<comment type="similarity">
    <text evidence="2">Belongs to the G-protein coupled receptor 4 family.</text>
</comment>
<name>A0A8H5AQE4_9AGAR</name>
<accession>A0A8H5AQE4</accession>